<organism evidence="1 2">
    <name type="scientific">Streptomyces tibetensis</name>
    <dbReference type="NCBI Taxonomy" id="2382123"/>
    <lineage>
        <taxon>Bacteria</taxon>
        <taxon>Bacillati</taxon>
        <taxon>Actinomycetota</taxon>
        <taxon>Actinomycetes</taxon>
        <taxon>Kitasatosporales</taxon>
        <taxon>Streptomycetaceae</taxon>
        <taxon>Streptomyces</taxon>
    </lineage>
</organism>
<name>A0ABW6N2D5_9ACTN</name>
<sequence length="104" mass="10731">MKFRRSAASAEGAGPKKGVGRRRLLGRIGATGLAASAGVFAGTQEAAAAPACCNLANWPENTTYSYCKSHAAYIWYCESSTGALHCACCETAGNKLSAAQCLHS</sequence>
<dbReference type="PROSITE" id="PS51318">
    <property type="entry name" value="TAT"/>
    <property type="match status" value="1"/>
</dbReference>
<evidence type="ECO:0000313" key="2">
    <source>
        <dbReference type="Proteomes" id="UP001601422"/>
    </source>
</evidence>
<dbReference type="RefSeq" id="WP_361876959.1">
    <property type="nucleotide sequence ID" value="NZ_JBEXVS010000077.1"/>
</dbReference>
<reference evidence="1 2" key="1">
    <citation type="submission" date="2024-10" db="EMBL/GenBank/DDBJ databases">
        <title>The Natural Products Discovery Center: Release of the First 8490 Sequenced Strains for Exploring Actinobacteria Biosynthetic Diversity.</title>
        <authorList>
            <person name="Kalkreuter E."/>
            <person name="Kautsar S.A."/>
            <person name="Yang D."/>
            <person name="Bader C.D."/>
            <person name="Teijaro C.N."/>
            <person name="Fluegel L."/>
            <person name="Davis C.M."/>
            <person name="Simpson J.R."/>
            <person name="Lauterbach L."/>
            <person name="Steele A.D."/>
            <person name="Gui C."/>
            <person name="Meng S."/>
            <person name="Li G."/>
            <person name="Viehrig K."/>
            <person name="Ye F."/>
            <person name="Su P."/>
            <person name="Kiefer A.F."/>
            <person name="Nichols A."/>
            <person name="Cepeda A.J."/>
            <person name="Yan W."/>
            <person name="Fan B."/>
            <person name="Jiang Y."/>
            <person name="Adhikari A."/>
            <person name="Zheng C.-J."/>
            <person name="Schuster L."/>
            <person name="Cowan T.M."/>
            <person name="Smanski M.J."/>
            <person name="Chevrette M.G."/>
            <person name="De Carvalho L.P.S."/>
            <person name="Shen B."/>
        </authorList>
    </citation>
    <scope>NUCLEOTIDE SEQUENCE [LARGE SCALE GENOMIC DNA]</scope>
    <source>
        <strain evidence="1 2">NPDC005497</strain>
    </source>
</reference>
<protein>
    <recommendedName>
        <fullName evidence="3">Twin-arginine translocation signal domain-containing protein</fullName>
    </recommendedName>
</protein>
<evidence type="ECO:0000313" key="1">
    <source>
        <dbReference type="EMBL" id="MFF0006627.1"/>
    </source>
</evidence>
<keyword evidence="2" id="KW-1185">Reference proteome</keyword>
<accession>A0ABW6N2D5</accession>
<gene>
    <name evidence="1" type="ORF">ACFYQT_24700</name>
</gene>
<comment type="caution">
    <text evidence="1">The sequence shown here is derived from an EMBL/GenBank/DDBJ whole genome shotgun (WGS) entry which is preliminary data.</text>
</comment>
<dbReference type="Proteomes" id="UP001601422">
    <property type="component" value="Unassembled WGS sequence"/>
</dbReference>
<dbReference type="EMBL" id="JBIAJP010000007">
    <property type="protein sequence ID" value="MFF0006627.1"/>
    <property type="molecule type" value="Genomic_DNA"/>
</dbReference>
<proteinExistence type="predicted"/>
<dbReference type="InterPro" id="IPR006311">
    <property type="entry name" value="TAT_signal"/>
</dbReference>
<evidence type="ECO:0008006" key="3">
    <source>
        <dbReference type="Google" id="ProtNLM"/>
    </source>
</evidence>